<evidence type="ECO:0000313" key="3">
    <source>
        <dbReference type="Proteomes" id="UP000000268"/>
    </source>
</evidence>
<dbReference type="Pfam" id="PF00903">
    <property type="entry name" value="Glyoxalase"/>
    <property type="match status" value="1"/>
</dbReference>
<evidence type="ECO:0000259" key="1">
    <source>
        <dbReference type="PROSITE" id="PS51819"/>
    </source>
</evidence>
<dbReference type="Gene3D" id="3.10.180.10">
    <property type="entry name" value="2,3-Dihydroxybiphenyl 1,2-Dioxygenase, domain 1"/>
    <property type="match status" value="1"/>
</dbReference>
<dbReference type="AlphaFoldDB" id="B0C207"/>
<dbReference type="InterPro" id="IPR037523">
    <property type="entry name" value="VOC_core"/>
</dbReference>
<accession>B0C207</accession>
<proteinExistence type="predicted"/>
<dbReference type="EMBL" id="CP000828">
    <property type="protein sequence ID" value="ABW27308.1"/>
    <property type="molecule type" value="Genomic_DNA"/>
</dbReference>
<reference evidence="2 3" key="1">
    <citation type="journal article" date="2008" name="Proc. Natl. Acad. Sci. U.S.A.">
        <title>Niche adaptation and genome expansion in the chlorophyll d-producing cyanobacterium Acaryochloris marina.</title>
        <authorList>
            <person name="Swingley W.D."/>
            <person name="Chen M."/>
            <person name="Cheung P.C."/>
            <person name="Conrad A.L."/>
            <person name="Dejesa L.C."/>
            <person name="Hao J."/>
            <person name="Honchak B.M."/>
            <person name="Karbach L.E."/>
            <person name="Kurdoglu A."/>
            <person name="Lahiri S."/>
            <person name="Mastrian S.D."/>
            <person name="Miyashita H."/>
            <person name="Page L."/>
            <person name="Ramakrishna P."/>
            <person name="Satoh S."/>
            <person name="Sattley W.M."/>
            <person name="Shimada Y."/>
            <person name="Taylor H.L."/>
            <person name="Tomo T."/>
            <person name="Tsuchiya T."/>
            <person name="Wang Z.T."/>
            <person name="Raymond J."/>
            <person name="Mimuro M."/>
            <person name="Blankenship R.E."/>
            <person name="Touchman J.W."/>
        </authorList>
    </citation>
    <scope>NUCLEOTIDE SEQUENCE [LARGE SCALE GENOMIC DNA]</scope>
    <source>
        <strain evidence="3">MBIC 11017</strain>
    </source>
</reference>
<evidence type="ECO:0000313" key="2">
    <source>
        <dbReference type="EMBL" id="ABW27308.1"/>
    </source>
</evidence>
<dbReference type="KEGG" id="amr:AM1_2298"/>
<protein>
    <submittedName>
        <fullName evidence="2">Glyoxalase family protein</fullName>
    </submittedName>
</protein>
<dbReference type="SUPFAM" id="SSF54593">
    <property type="entry name" value="Glyoxalase/Bleomycin resistance protein/Dihydroxybiphenyl dioxygenase"/>
    <property type="match status" value="1"/>
</dbReference>
<dbReference type="RefSeq" id="WP_012162782.1">
    <property type="nucleotide sequence ID" value="NC_009925.1"/>
</dbReference>
<gene>
    <name evidence="2" type="ordered locus">AM1_2298</name>
</gene>
<dbReference type="eggNOG" id="COG0346">
    <property type="taxonomic scope" value="Bacteria"/>
</dbReference>
<organism evidence="2 3">
    <name type="scientific">Acaryochloris marina (strain MBIC 11017)</name>
    <dbReference type="NCBI Taxonomy" id="329726"/>
    <lineage>
        <taxon>Bacteria</taxon>
        <taxon>Bacillati</taxon>
        <taxon>Cyanobacteriota</taxon>
        <taxon>Cyanophyceae</taxon>
        <taxon>Acaryochloridales</taxon>
        <taxon>Acaryochloridaceae</taxon>
        <taxon>Acaryochloris</taxon>
    </lineage>
</organism>
<dbReference type="STRING" id="329726.AM1_2298"/>
<dbReference type="Proteomes" id="UP000000268">
    <property type="component" value="Chromosome"/>
</dbReference>
<name>B0C207_ACAM1</name>
<dbReference type="InterPro" id="IPR029068">
    <property type="entry name" value="Glyas_Bleomycin-R_OHBP_Dase"/>
</dbReference>
<dbReference type="InterPro" id="IPR004360">
    <property type="entry name" value="Glyas_Fos-R_dOase_dom"/>
</dbReference>
<feature type="domain" description="VOC" evidence="1">
    <location>
        <begin position="1"/>
        <end position="122"/>
    </location>
</feature>
<dbReference type="OrthoDB" id="194298at2"/>
<dbReference type="PROSITE" id="PS51819">
    <property type="entry name" value="VOC"/>
    <property type="match status" value="1"/>
</dbReference>
<sequence length="128" mass="14463">MKIEPLITVNDVVASSQFYQNLLGCESAHGGDEYEMLTVDGKLLLQLHRQDVHEHPGMWNPEIPSGNGMILWFRTDDFDASVVKVRALSPEIVTEPHINPNAQQHEIWFRDPDGYLVVISDHMGDARA</sequence>
<keyword evidence="3" id="KW-1185">Reference proteome</keyword>
<dbReference type="HOGENOM" id="CLU_128723_0_0_3"/>